<dbReference type="STRING" id="588898.BB347_06010"/>
<reference evidence="1 4" key="1">
    <citation type="submission" date="2017-01" db="EMBL/GenBank/DDBJ databases">
        <title>Complete genome sequence of Haloterrigena daqingensis type strain (JX313T).</title>
        <authorList>
            <person name="Shuang W."/>
        </authorList>
    </citation>
    <scope>NUCLEOTIDE SEQUENCE [LARGE SCALE GENOMIC DNA]</scope>
    <source>
        <strain evidence="1 4">JX313</strain>
    </source>
</reference>
<dbReference type="Proteomes" id="UP000187321">
    <property type="component" value="Chromosome"/>
</dbReference>
<protein>
    <recommendedName>
        <fullName evidence="5">DUF2795 domain-containing protein</fullName>
    </recommendedName>
</protein>
<accession>A0A1N7DWI6</accession>
<dbReference type="EMBL" id="FTNP01000003">
    <property type="protein sequence ID" value="SIR80075.1"/>
    <property type="molecule type" value="Genomic_DNA"/>
</dbReference>
<evidence type="ECO:0000313" key="3">
    <source>
        <dbReference type="Proteomes" id="UP000185687"/>
    </source>
</evidence>
<evidence type="ECO:0000313" key="2">
    <source>
        <dbReference type="EMBL" id="SIR80075.1"/>
    </source>
</evidence>
<dbReference type="EMBL" id="CP019327">
    <property type="protein sequence ID" value="APX96214.1"/>
    <property type="molecule type" value="Genomic_DNA"/>
</dbReference>
<sequence>MGESVKLNRVETVLEDLEYPISREEAIDGCEDVTLVLSEGEENLGEIVAESSGDHFESMDDLENEVFNLLPRHAVGEPYQSEGEG</sequence>
<dbReference type="RefSeq" id="WP_076581989.1">
    <property type="nucleotide sequence ID" value="NZ_CP019327.1"/>
</dbReference>
<dbReference type="Proteomes" id="UP000185687">
    <property type="component" value="Unassembled WGS sequence"/>
</dbReference>
<dbReference type="AlphaFoldDB" id="A0A1N7DWI6"/>
<dbReference type="GeneID" id="30955479"/>
<dbReference type="Pfam" id="PF19102">
    <property type="entry name" value="DUF5789"/>
    <property type="match status" value="1"/>
</dbReference>
<reference evidence="2 3" key="2">
    <citation type="submission" date="2017-01" db="EMBL/GenBank/DDBJ databases">
        <authorList>
            <person name="Mah S.A."/>
            <person name="Swanson W.J."/>
            <person name="Moy G.W."/>
            <person name="Vacquier V.D."/>
        </authorList>
    </citation>
    <scope>NUCLEOTIDE SEQUENCE [LARGE SCALE GENOMIC DNA]</scope>
    <source>
        <strain evidence="2 3">CGMCC 1.8909</strain>
    </source>
</reference>
<name>A0A1N7DWI6_9EURY</name>
<evidence type="ECO:0008006" key="5">
    <source>
        <dbReference type="Google" id="ProtNLM"/>
    </source>
</evidence>
<dbReference type="OrthoDB" id="227978at2157"/>
<dbReference type="InterPro" id="IPR043899">
    <property type="entry name" value="DUF5789"/>
</dbReference>
<proteinExistence type="predicted"/>
<evidence type="ECO:0000313" key="4">
    <source>
        <dbReference type="Proteomes" id="UP000187321"/>
    </source>
</evidence>
<evidence type="ECO:0000313" key="1">
    <source>
        <dbReference type="EMBL" id="APX96214.1"/>
    </source>
</evidence>
<keyword evidence="3" id="KW-1185">Reference proteome</keyword>
<dbReference type="KEGG" id="hda:BB347_06010"/>
<gene>
    <name evidence="1" type="ORF">BB347_06010</name>
    <name evidence="2" type="ORF">SAMN05421809_2284</name>
</gene>
<organism evidence="2 3">
    <name type="scientific">Natronorubrum daqingense</name>
    <dbReference type="NCBI Taxonomy" id="588898"/>
    <lineage>
        <taxon>Archaea</taxon>
        <taxon>Methanobacteriati</taxon>
        <taxon>Methanobacteriota</taxon>
        <taxon>Stenosarchaea group</taxon>
        <taxon>Halobacteria</taxon>
        <taxon>Halobacteriales</taxon>
        <taxon>Natrialbaceae</taxon>
        <taxon>Natronorubrum</taxon>
    </lineage>
</organism>